<keyword evidence="19" id="KW-1185">Reference proteome</keyword>
<dbReference type="PROSITE" id="PS50885">
    <property type="entry name" value="HAMP"/>
    <property type="match status" value="1"/>
</dbReference>
<accession>A0A5R9G8G5</accession>
<feature type="coiled-coil region" evidence="14">
    <location>
        <begin position="363"/>
        <end position="390"/>
    </location>
</feature>
<evidence type="ECO:0000313" key="18">
    <source>
        <dbReference type="EMBL" id="TLS52692.1"/>
    </source>
</evidence>
<evidence type="ECO:0000256" key="9">
    <source>
        <dbReference type="ARBA" id="ARBA00022777"/>
    </source>
</evidence>
<dbReference type="CDD" id="cd06225">
    <property type="entry name" value="HAMP"/>
    <property type="match status" value="1"/>
</dbReference>
<dbReference type="GO" id="GO:0005886">
    <property type="term" value="C:plasma membrane"/>
    <property type="evidence" value="ECO:0007669"/>
    <property type="project" value="UniProtKB-SubCell"/>
</dbReference>
<keyword evidence="5" id="KW-0597">Phosphoprotein</keyword>
<dbReference type="InterPro" id="IPR003594">
    <property type="entry name" value="HATPase_dom"/>
</dbReference>
<dbReference type="RefSeq" id="WP_138193683.1">
    <property type="nucleotide sequence ID" value="NZ_VCIW01000004.1"/>
</dbReference>
<evidence type="ECO:0000256" key="14">
    <source>
        <dbReference type="SAM" id="Coils"/>
    </source>
</evidence>
<keyword evidence="12" id="KW-0902">Two-component regulatory system</keyword>
<dbReference type="PANTHER" id="PTHR34220:SF7">
    <property type="entry name" value="SENSOR HISTIDINE KINASE YPDA"/>
    <property type="match status" value="1"/>
</dbReference>
<evidence type="ECO:0000256" key="12">
    <source>
        <dbReference type="ARBA" id="ARBA00023012"/>
    </source>
</evidence>
<dbReference type="AlphaFoldDB" id="A0A5R9G8G5"/>
<keyword evidence="6" id="KW-0808">Transferase</keyword>
<dbReference type="PANTHER" id="PTHR34220">
    <property type="entry name" value="SENSOR HISTIDINE KINASE YPDA"/>
    <property type="match status" value="1"/>
</dbReference>
<keyword evidence="13 15" id="KW-0472">Membrane</keyword>
<reference evidence="18 19" key="1">
    <citation type="submission" date="2019-05" db="EMBL/GenBank/DDBJ databases">
        <authorList>
            <person name="Narsing Rao M.P."/>
            <person name="Li W.J."/>
        </authorList>
    </citation>
    <scope>NUCLEOTIDE SEQUENCE [LARGE SCALE GENOMIC DNA]</scope>
    <source>
        <strain evidence="18 19">SYSU_K30003</strain>
    </source>
</reference>
<dbReference type="SMART" id="SM00304">
    <property type="entry name" value="HAMP"/>
    <property type="match status" value="1"/>
</dbReference>
<dbReference type="EC" id="2.7.13.3" evidence="3"/>
<dbReference type="Pfam" id="PF00672">
    <property type="entry name" value="HAMP"/>
    <property type="match status" value="1"/>
</dbReference>
<evidence type="ECO:0000256" key="1">
    <source>
        <dbReference type="ARBA" id="ARBA00000085"/>
    </source>
</evidence>
<feature type="domain" description="HAMP" evidence="17">
    <location>
        <begin position="322"/>
        <end position="375"/>
    </location>
</feature>
<evidence type="ECO:0000256" key="15">
    <source>
        <dbReference type="SAM" id="Phobius"/>
    </source>
</evidence>
<dbReference type="InterPro" id="IPR033479">
    <property type="entry name" value="dCache_1"/>
</dbReference>
<dbReference type="Gene3D" id="6.10.340.10">
    <property type="match status" value="1"/>
</dbReference>
<dbReference type="PROSITE" id="PS50109">
    <property type="entry name" value="HIS_KIN"/>
    <property type="match status" value="1"/>
</dbReference>
<dbReference type="InterPro" id="IPR003660">
    <property type="entry name" value="HAMP_dom"/>
</dbReference>
<name>A0A5R9G8G5_9BACL</name>
<dbReference type="Gene3D" id="3.30.565.10">
    <property type="entry name" value="Histidine kinase-like ATPase, C-terminal domain"/>
    <property type="match status" value="1"/>
</dbReference>
<dbReference type="OrthoDB" id="9776552at2"/>
<dbReference type="Gene3D" id="3.30.450.20">
    <property type="entry name" value="PAS domain"/>
    <property type="match status" value="1"/>
</dbReference>
<keyword evidence="10" id="KW-0067">ATP-binding</keyword>
<gene>
    <name evidence="18" type="ORF">FE782_08670</name>
</gene>
<comment type="caution">
    <text evidence="18">The sequence shown here is derived from an EMBL/GenBank/DDBJ whole genome shotgun (WGS) entry which is preliminary data.</text>
</comment>
<protein>
    <recommendedName>
        <fullName evidence="3">histidine kinase</fullName>
        <ecNumber evidence="3">2.7.13.3</ecNumber>
    </recommendedName>
</protein>
<evidence type="ECO:0000259" key="17">
    <source>
        <dbReference type="PROSITE" id="PS50885"/>
    </source>
</evidence>
<dbReference type="Pfam" id="PF06580">
    <property type="entry name" value="His_kinase"/>
    <property type="match status" value="1"/>
</dbReference>
<evidence type="ECO:0000259" key="16">
    <source>
        <dbReference type="PROSITE" id="PS50109"/>
    </source>
</evidence>
<evidence type="ECO:0000256" key="5">
    <source>
        <dbReference type="ARBA" id="ARBA00022553"/>
    </source>
</evidence>
<dbReference type="EMBL" id="VCIW01000004">
    <property type="protein sequence ID" value="TLS52692.1"/>
    <property type="molecule type" value="Genomic_DNA"/>
</dbReference>
<evidence type="ECO:0000256" key="7">
    <source>
        <dbReference type="ARBA" id="ARBA00022692"/>
    </source>
</evidence>
<keyword evidence="9 18" id="KW-0418">Kinase</keyword>
<feature type="transmembrane region" description="Helical" evidence="15">
    <location>
        <begin position="301"/>
        <end position="320"/>
    </location>
</feature>
<dbReference type="Proteomes" id="UP000309676">
    <property type="component" value="Unassembled WGS sequence"/>
</dbReference>
<keyword evidence="8" id="KW-0547">Nucleotide-binding</keyword>
<proteinExistence type="predicted"/>
<evidence type="ECO:0000256" key="11">
    <source>
        <dbReference type="ARBA" id="ARBA00022989"/>
    </source>
</evidence>
<dbReference type="InterPro" id="IPR005467">
    <property type="entry name" value="His_kinase_dom"/>
</dbReference>
<dbReference type="SMART" id="SM00387">
    <property type="entry name" value="HATPase_c"/>
    <property type="match status" value="1"/>
</dbReference>
<keyword evidence="11 15" id="KW-1133">Transmembrane helix</keyword>
<dbReference type="Pfam" id="PF02518">
    <property type="entry name" value="HATPase_c"/>
    <property type="match status" value="1"/>
</dbReference>
<evidence type="ECO:0000256" key="4">
    <source>
        <dbReference type="ARBA" id="ARBA00022475"/>
    </source>
</evidence>
<organism evidence="18 19">
    <name type="scientific">Paenibacillus antri</name>
    <dbReference type="NCBI Taxonomy" id="2582848"/>
    <lineage>
        <taxon>Bacteria</taxon>
        <taxon>Bacillati</taxon>
        <taxon>Bacillota</taxon>
        <taxon>Bacilli</taxon>
        <taxon>Bacillales</taxon>
        <taxon>Paenibacillaceae</taxon>
        <taxon>Paenibacillus</taxon>
    </lineage>
</organism>
<comment type="catalytic activity">
    <reaction evidence="1">
        <text>ATP + protein L-histidine = ADP + protein N-phospho-L-histidine.</text>
        <dbReference type="EC" id="2.7.13.3"/>
    </reaction>
</comment>
<dbReference type="InterPro" id="IPR010559">
    <property type="entry name" value="Sig_transdc_His_kin_internal"/>
</dbReference>
<dbReference type="SUPFAM" id="SSF55874">
    <property type="entry name" value="ATPase domain of HSP90 chaperone/DNA topoisomerase II/histidine kinase"/>
    <property type="match status" value="1"/>
</dbReference>
<dbReference type="GO" id="GO:0000155">
    <property type="term" value="F:phosphorelay sensor kinase activity"/>
    <property type="evidence" value="ECO:0007669"/>
    <property type="project" value="InterPro"/>
</dbReference>
<dbReference type="Pfam" id="PF02743">
    <property type="entry name" value="dCache_1"/>
    <property type="match status" value="1"/>
</dbReference>
<keyword evidence="4" id="KW-1003">Cell membrane</keyword>
<keyword evidence="14" id="KW-0175">Coiled coil</keyword>
<comment type="subcellular location">
    <subcellularLocation>
        <location evidence="2">Cell membrane</location>
        <topology evidence="2">Multi-pass membrane protein</topology>
    </subcellularLocation>
</comment>
<dbReference type="InterPro" id="IPR036890">
    <property type="entry name" value="HATPase_C_sf"/>
</dbReference>
<evidence type="ECO:0000256" key="10">
    <source>
        <dbReference type="ARBA" id="ARBA00022840"/>
    </source>
</evidence>
<evidence type="ECO:0000256" key="3">
    <source>
        <dbReference type="ARBA" id="ARBA00012438"/>
    </source>
</evidence>
<dbReference type="SUPFAM" id="SSF158472">
    <property type="entry name" value="HAMP domain-like"/>
    <property type="match status" value="1"/>
</dbReference>
<keyword evidence="7 15" id="KW-0812">Transmembrane</keyword>
<evidence type="ECO:0000256" key="6">
    <source>
        <dbReference type="ARBA" id="ARBA00022679"/>
    </source>
</evidence>
<dbReference type="GO" id="GO:0005524">
    <property type="term" value="F:ATP binding"/>
    <property type="evidence" value="ECO:0007669"/>
    <property type="project" value="UniProtKB-KW"/>
</dbReference>
<evidence type="ECO:0000256" key="13">
    <source>
        <dbReference type="ARBA" id="ARBA00023136"/>
    </source>
</evidence>
<evidence type="ECO:0000256" key="2">
    <source>
        <dbReference type="ARBA" id="ARBA00004651"/>
    </source>
</evidence>
<dbReference type="InterPro" id="IPR050640">
    <property type="entry name" value="Bact_2-comp_sensor_kinase"/>
</dbReference>
<feature type="transmembrane region" description="Helical" evidence="15">
    <location>
        <begin position="18"/>
        <end position="38"/>
    </location>
</feature>
<feature type="domain" description="Histidine kinase" evidence="16">
    <location>
        <begin position="396"/>
        <end position="592"/>
    </location>
</feature>
<evidence type="ECO:0000256" key="8">
    <source>
        <dbReference type="ARBA" id="ARBA00022741"/>
    </source>
</evidence>
<sequence>MPKAPLLDLGRFSIRYQVILLFFLIIALPFIFIGYFSYSKSVQAIQNVSSLISKEMMDKNANNLDNYLDLVDRAQNDIMYSPDMQHLLSIEPADSLEEMEIASKLIQYSTDLSSNAHAYSIRIFPIEPSRYPTFTHSIYQNVDVEKEEWFRDGGAMKSPFWQLFLPSDNPYLYKEPILSLIKQIYGLNKTQPLGFVAADIKVSTLSDYLAPVIMMDQQQVMLIDEQGTIVYHQDQTLIGTSVASSALSEYLRKRPGSDVTIAIDGDEYMVTSATLAHNGWKLVSLLPVSLLTRPISGIEQISFLFLFFYFGLSVFTVAYLTSRFTNPIQKLVQAMRMVERGDLLPRLPQVKRMDEIGWLYHGFDNLVQRIDQLVQNAEKAAKDKKELEFQVLTHQINPHFLYNTLEAIRWKAESRKSDDISEMVRSLGNLLRLSLNDGREMSTVEREIEHVKAYVSLQTARQDTSIRIVYLIDEEILQLPCLRLLFQPLVENAIKHGTRFAGEGETVKVVITGRMESSVLRFEIIDNGPGIPKEVRAALLSPENETSSQRKGVGLRNVHERLTIYFGERYGLRIRNGDEGGTVIELTHPVLNGESTASEASA</sequence>
<evidence type="ECO:0000313" key="19">
    <source>
        <dbReference type="Proteomes" id="UP000309676"/>
    </source>
</evidence>